<dbReference type="OrthoDB" id="6500128at2759"/>
<proteinExistence type="predicted"/>
<dbReference type="Proteomes" id="UP000670152">
    <property type="component" value="Unassembled WGS sequence"/>
</dbReference>
<protein>
    <submittedName>
        <fullName evidence="1">L259 protein</fullName>
    </submittedName>
</protein>
<dbReference type="Gene3D" id="3.40.50.300">
    <property type="entry name" value="P-loop containing nucleotide triphosphate hydrolases"/>
    <property type="match status" value="1"/>
</dbReference>
<feature type="non-terminal residue" evidence="1">
    <location>
        <position position="71"/>
    </location>
</feature>
<gene>
    <name evidence="1" type="ORF">G6Z77_0001892</name>
</gene>
<evidence type="ECO:0000313" key="2">
    <source>
        <dbReference type="Proteomes" id="UP000670152"/>
    </source>
</evidence>
<dbReference type="AlphaFoldDB" id="A0A836G8D2"/>
<name>A0A836G8D2_9HYME</name>
<evidence type="ECO:0000313" key="1">
    <source>
        <dbReference type="EMBL" id="KAG5345043.1"/>
    </source>
</evidence>
<keyword evidence="2" id="KW-1185">Reference proteome</keyword>
<feature type="non-terminal residue" evidence="1">
    <location>
        <position position="1"/>
    </location>
</feature>
<reference evidence="1 2" key="1">
    <citation type="submission" date="2020-02" db="EMBL/GenBank/DDBJ databases">
        <title>Relaxed selection underlies rapid genomic changes in the transitions from sociality to social parasitism in ants.</title>
        <authorList>
            <person name="Bi X."/>
        </authorList>
    </citation>
    <scope>NUCLEOTIDE SEQUENCE [LARGE SCALE GENOMIC DNA]</scope>
    <source>
        <strain evidence="1">BGI-DK2014b</strain>
        <tissue evidence="1">Whole body</tissue>
    </source>
</reference>
<comment type="caution">
    <text evidence="1">The sequence shown here is derived from an EMBL/GenBank/DDBJ whole genome shotgun (WGS) entry which is preliminary data.</text>
</comment>
<sequence>MDVLIQDTIRSSFKECTVIHRLHTMIIDSNRIIVMKISSIVKFSCPYELLHDKSNGYFSEQDITLTEQTAL</sequence>
<accession>A0A836G8D2</accession>
<dbReference type="InterPro" id="IPR027417">
    <property type="entry name" value="P-loop_NTPase"/>
</dbReference>
<organism evidence="1 2">
    <name type="scientific">Acromyrmex heyeri</name>
    <dbReference type="NCBI Taxonomy" id="230685"/>
    <lineage>
        <taxon>Eukaryota</taxon>
        <taxon>Metazoa</taxon>
        <taxon>Ecdysozoa</taxon>
        <taxon>Arthropoda</taxon>
        <taxon>Hexapoda</taxon>
        <taxon>Insecta</taxon>
        <taxon>Pterygota</taxon>
        <taxon>Neoptera</taxon>
        <taxon>Endopterygota</taxon>
        <taxon>Hymenoptera</taxon>
        <taxon>Apocrita</taxon>
        <taxon>Aculeata</taxon>
        <taxon>Formicoidea</taxon>
        <taxon>Formicidae</taxon>
        <taxon>Myrmicinae</taxon>
        <taxon>Acromyrmex</taxon>
    </lineage>
</organism>
<dbReference type="EMBL" id="JAANIB010000600">
    <property type="protein sequence ID" value="KAG5345043.1"/>
    <property type="molecule type" value="Genomic_DNA"/>
</dbReference>